<accession>A0A381YH50</accession>
<evidence type="ECO:0000313" key="4">
    <source>
        <dbReference type="EMBL" id="SVA75942.1"/>
    </source>
</evidence>
<organism evidence="4">
    <name type="scientific">marine metagenome</name>
    <dbReference type="NCBI Taxonomy" id="408172"/>
    <lineage>
        <taxon>unclassified sequences</taxon>
        <taxon>metagenomes</taxon>
        <taxon>ecological metagenomes</taxon>
    </lineage>
</organism>
<sequence length="158" mass="18194">MSGEIDPELYATFLANQHPMYNVLEALAMAKGLLNGLPDICRAQAIHEDFKELWKHDEAPPYLDVTKKYLDYLREIENDEVKLFAHVYTRHMGDLSGGKMIALKVPGEGRLYKFKEPDTLKAKIRERLTDDMADESKVCFEFATQTFKEMMPYVKSPS</sequence>
<dbReference type="PANTHER" id="PTHR10720">
    <property type="entry name" value="HEME OXYGENASE"/>
    <property type="match status" value="1"/>
</dbReference>
<dbReference type="Gene3D" id="1.20.910.10">
    <property type="entry name" value="Heme oxygenase-like"/>
    <property type="match status" value="1"/>
</dbReference>
<dbReference type="GO" id="GO:0004392">
    <property type="term" value="F:heme oxygenase (decyclizing) activity"/>
    <property type="evidence" value="ECO:0007669"/>
    <property type="project" value="InterPro"/>
</dbReference>
<protein>
    <recommendedName>
        <fullName evidence="5">Heme oxygenase</fullName>
    </recommendedName>
</protein>
<dbReference type="InterPro" id="IPR016084">
    <property type="entry name" value="Haem_Oase-like_multi-hlx"/>
</dbReference>
<evidence type="ECO:0000256" key="3">
    <source>
        <dbReference type="ARBA" id="ARBA00023004"/>
    </source>
</evidence>
<evidence type="ECO:0008006" key="5">
    <source>
        <dbReference type="Google" id="ProtNLM"/>
    </source>
</evidence>
<name>A0A381YH50_9ZZZZ</name>
<keyword evidence="3" id="KW-0408">Iron</keyword>
<dbReference type="Pfam" id="PF01126">
    <property type="entry name" value="Heme_oxygenase"/>
    <property type="match status" value="1"/>
</dbReference>
<evidence type="ECO:0000256" key="1">
    <source>
        <dbReference type="ARBA" id="ARBA00022617"/>
    </source>
</evidence>
<dbReference type="CDD" id="cd19165">
    <property type="entry name" value="HemeO"/>
    <property type="match status" value="1"/>
</dbReference>
<dbReference type="SUPFAM" id="SSF48613">
    <property type="entry name" value="Heme oxygenase-like"/>
    <property type="match status" value="1"/>
</dbReference>
<dbReference type="InterPro" id="IPR016053">
    <property type="entry name" value="Haem_Oase-like"/>
</dbReference>
<dbReference type="GO" id="GO:0006788">
    <property type="term" value="P:heme oxidation"/>
    <property type="evidence" value="ECO:0007669"/>
    <property type="project" value="InterPro"/>
</dbReference>
<proteinExistence type="predicted"/>
<dbReference type="EMBL" id="UINC01018147">
    <property type="protein sequence ID" value="SVA75942.1"/>
    <property type="molecule type" value="Genomic_DNA"/>
</dbReference>
<dbReference type="GO" id="GO:0046872">
    <property type="term" value="F:metal ion binding"/>
    <property type="evidence" value="ECO:0007669"/>
    <property type="project" value="UniProtKB-KW"/>
</dbReference>
<dbReference type="PANTHER" id="PTHR10720:SF0">
    <property type="entry name" value="HEME OXYGENASE"/>
    <property type="match status" value="1"/>
</dbReference>
<gene>
    <name evidence="4" type="ORF">METZ01_LOCUS128796</name>
</gene>
<keyword evidence="2" id="KW-0479">Metal-binding</keyword>
<dbReference type="AlphaFoldDB" id="A0A381YH50"/>
<dbReference type="InterPro" id="IPR002051">
    <property type="entry name" value="Haem_Oase"/>
</dbReference>
<reference evidence="4" key="1">
    <citation type="submission" date="2018-05" db="EMBL/GenBank/DDBJ databases">
        <authorList>
            <person name="Lanie J.A."/>
            <person name="Ng W.-L."/>
            <person name="Kazmierczak K.M."/>
            <person name="Andrzejewski T.M."/>
            <person name="Davidsen T.M."/>
            <person name="Wayne K.J."/>
            <person name="Tettelin H."/>
            <person name="Glass J.I."/>
            <person name="Rusch D."/>
            <person name="Podicherti R."/>
            <person name="Tsui H.-C.T."/>
            <person name="Winkler M.E."/>
        </authorList>
    </citation>
    <scope>NUCLEOTIDE SEQUENCE</scope>
</reference>
<keyword evidence="1" id="KW-0349">Heme</keyword>
<evidence type="ECO:0000256" key="2">
    <source>
        <dbReference type="ARBA" id="ARBA00022723"/>
    </source>
</evidence>